<feature type="non-terminal residue" evidence="2">
    <location>
        <position position="1"/>
    </location>
</feature>
<proteinExistence type="predicted"/>
<gene>
    <name evidence="2" type="ORF">TSPGSL018_5647</name>
</gene>
<dbReference type="AlphaFoldDB" id="A0A061RCP7"/>
<dbReference type="PANTHER" id="PTHR47570:SF1">
    <property type="entry name" value="ZINC ION BINDING PROTEIN"/>
    <property type="match status" value="1"/>
</dbReference>
<name>A0A061RCP7_9CHLO</name>
<evidence type="ECO:0000259" key="1">
    <source>
        <dbReference type="Pfam" id="PF20179"/>
    </source>
</evidence>
<sequence length="138" mass="14356">PAWDGLGWDLPRPGGGRLAATCHAGPYHSWLRAGGAAERPCAVFAPNAGIAAYASWIDTLEALTREGSPPCLVTDYTEEAARRAAAAVEAVAAAAASPASRLEASVEPNPFRCPTRNASGTALPAFSNGWLVQWNFPP</sequence>
<accession>A0A061RCP7</accession>
<dbReference type="PANTHER" id="PTHR47570">
    <property type="entry name" value="ZINC ION BINDING PROTEIN"/>
    <property type="match status" value="1"/>
</dbReference>
<feature type="domain" description="Mitochondrial splicing suppressor 51-like C-terminal" evidence="1">
    <location>
        <begin position="20"/>
        <end position="116"/>
    </location>
</feature>
<reference evidence="2" key="1">
    <citation type="submission" date="2014-05" db="EMBL/GenBank/DDBJ databases">
        <title>The transcriptome of the halophilic microalga Tetraselmis sp. GSL018 isolated from the Great Salt Lake, Utah.</title>
        <authorList>
            <person name="Jinkerson R.E."/>
            <person name="D'Adamo S."/>
            <person name="Posewitz M.C."/>
        </authorList>
    </citation>
    <scope>NUCLEOTIDE SEQUENCE</scope>
    <source>
        <strain evidence="2">GSL018</strain>
    </source>
</reference>
<organism evidence="2">
    <name type="scientific">Tetraselmis sp. GSL018</name>
    <dbReference type="NCBI Taxonomy" id="582737"/>
    <lineage>
        <taxon>Eukaryota</taxon>
        <taxon>Viridiplantae</taxon>
        <taxon>Chlorophyta</taxon>
        <taxon>core chlorophytes</taxon>
        <taxon>Chlorodendrophyceae</taxon>
        <taxon>Chlorodendrales</taxon>
        <taxon>Chlorodendraceae</taxon>
        <taxon>Tetraselmis</taxon>
    </lineage>
</organism>
<evidence type="ECO:0000313" key="2">
    <source>
        <dbReference type="EMBL" id="JAC69748.1"/>
    </source>
</evidence>
<protein>
    <recommendedName>
        <fullName evidence="1">Mitochondrial splicing suppressor 51-like C-terminal domain-containing protein</fullName>
    </recommendedName>
</protein>
<dbReference type="Pfam" id="PF20179">
    <property type="entry name" value="MSS51_C"/>
    <property type="match status" value="1"/>
</dbReference>
<dbReference type="EMBL" id="GBEZ01016507">
    <property type="protein sequence ID" value="JAC69748.1"/>
    <property type="molecule type" value="Transcribed_RNA"/>
</dbReference>
<dbReference type="InterPro" id="IPR046824">
    <property type="entry name" value="Mss51-like_C"/>
</dbReference>